<sequence>MRQHDLEKVNKSLPTHNVRSVIALFKLQLQLFFRRFSGRAQAVGRAKGKRSPRIISPRLAVVVTATVLLFASFPLRMELLSIISALAIWFAMQETDEERKARQAEEVADNHARVYSEELARQMARNEAERQKKEGTAEPHHGARRAKPTSDSVTYH</sequence>
<organism evidence="3 4">
    <name type="scientific">Marinobacterium lutimaris</name>
    <dbReference type="NCBI Taxonomy" id="568106"/>
    <lineage>
        <taxon>Bacteria</taxon>
        <taxon>Pseudomonadati</taxon>
        <taxon>Pseudomonadota</taxon>
        <taxon>Gammaproteobacteria</taxon>
        <taxon>Oceanospirillales</taxon>
        <taxon>Oceanospirillaceae</taxon>
        <taxon>Marinobacterium</taxon>
    </lineage>
</organism>
<gene>
    <name evidence="3" type="ORF">SAMN05444390_10965</name>
</gene>
<evidence type="ECO:0000256" key="1">
    <source>
        <dbReference type="SAM" id="MobiDB-lite"/>
    </source>
</evidence>
<evidence type="ECO:0000313" key="4">
    <source>
        <dbReference type="Proteomes" id="UP000236745"/>
    </source>
</evidence>
<evidence type="ECO:0000313" key="3">
    <source>
        <dbReference type="EMBL" id="SEG88345.1"/>
    </source>
</evidence>
<feature type="transmembrane region" description="Helical" evidence="2">
    <location>
        <begin position="55"/>
        <end position="73"/>
    </location>
</feature>
<dbReference type="Proteomes" id="UP000236745">
    <property type="component" value="Unassembled WGS sequence"/>
</dbReference>
<accession>A0A1H6DUU9</accession>
<dbReference type="EMBL" id="FNVQ01000009">
    <property type="protein sequence ID" value="SEG88345.1"/>
    <property type="molecule type" value="Genomic_DNA"/>
</dbReference>
<reference evidence="3 4" key="1">
    <citation type="submission" date="2016-10" db="EMBL/GenBank/DDBJ databases">
        <authorList>
            <person name="de Groot N.N."/>
        </authorList>
    </citation>
    <scope>NUCLEOTIDE SEQUENCE [LARGE SCALE GENOMIC DNA]</scope>
    <source>
        <strain evidence="3 4">DSM 22012</strain>
    </source>
</reference>
<proteinExistence type="predicted"/>
<keyword evidence="2" id="KW-1133">Transmembrane helix</keyword>
<dbReference type="RefSeq" id="WP_104005866.1">
    <property type="nucleotide sequence ID" value="NZ_FNVQ01000009.1"/>
</dbReference>
<dbReference type="AlphaFoldDB" id="A0A1H6DUU9"/>
<keyword evidence="2" id="KW-0812">Transmembrane</keyword>
<evidence type="ECO:0000256" key="2">
    <source>
        <dbReference type="SAM" id="Phobius"/>
    </source>
</evidence>
<feature type="compositionally biased region" description="Basic and acidic residues" evidence="1">
    <location>
        <begin position="119"/>
        <end position="141"/>
    </location>
</feature>
<protein>
    <submittedName>
        <fullName evidence="3">Uncharacterized protein</fullName>
    </submittedName>
</protein>
<feature type="region of interest" description="Disordered" evidence="1">
    <location>
        <begin position="119"/>
        <end position="156"/>
    </location>
</feature>
<keyword evidence="4" id="KW-1185">Reference proteome</keyword>
<keyword evidence="2" id="KW-0472">Membrane</keyword>
<name>A0A1H6DUU9_9GAMM</name>